<evidence type="ECO:0000256" key="8">
    <source>
        <dbReference type="ARBA" id="ARBA00022741"/>
    </source>
</evidence>
<evidence type="ECO:0000256" key="5">
    <source>
        <dbReference type="ARBA" id="ARBA00022516"/>
    </source>
</evidence>
<comment type="caution">
    <text evidence="14">The sequence shown here is derived from an EMBL/GenBank/DDBJ whole genome shotgun (WGS) entry which is preliminary data.</text>
</comment>
<evidence type="ECO:0000256" key="9">
    <source>
        <dbReference type="ARBA" id="ARBA00022777"/>
    </source>
</evidence>
<dbReference type="GO" id="GO:0009245">
    <property type="term" value="P:lipid A biosynthetic process"/>
    <property type="evidence" value="ECO:0007669"/>
    <property type="project" value="UniProtKB-UniRule"/>
</dbReference>
<dbReference type="NCBIfam" id="TIGR00682">
    <property type="entry name" value="lpxK"/>
    <property type="match status" value="1"/>
</dbReference>
<comment type="catalytic activity">
    <reaction evidence="13">
        <text>a lipid A disaccharide + ATP = a lipid IVA + ADP + H(+)</text>
        <dbReference type="Rhea" id="RHEA:67840"/>
        <dbReference type="ChEBI" id="CHEBI:15378"/>
        <dbReference type="ChEBI" id="CHEBI:30616"/>
        <dbReference type="ChEBI" id="CHEBI:176343"/>
        <dbReference type="ChEBI" id="CHEBI:176425"/>
        <dbReference type="ChEBI" id="CHEBI:456216"/>
        <dbReference type="EC" id="2.7.1.130"/>
    </reaction>
</comment>
<keyword evidence="11 13" id="KW-0443">Lipid metabolism</keyword>
<evidence type="ECO:0000256" key="2">
    <source>
        <dbReference type="ARBA" id="ARBA00004870"/>
    </source>
</evidence>
<dbReference type="Pfam" id="PF02606">
    <property type="entry name" value="LpxK"/>
    <property type="match status" value="1"/>
</dbReference>
<evidence type="ECO:0000256" key="13">
    <source>
        <dbReference type="HAMAP-Rule" id="MF_00409"/>
    </source>
</evidence>
<keyword evidence="10 13" id="KW-0067">ATP-binding</keyword>
<dbReference type="GO" id="GO:0009244">
    <property type="term" value="P:lipopolysaccharide core region biosynthetic process"/>
    <property type="evidence" value="ECO:0007669"/>
    <property type="project" value="TreeGrafter"/>
</dbReference>
<comment type="pathway">
    <text evidence="2 13">Glycolipid biosynthesis; lipid IV(A) biosynthesis; lipid IV(A) from (3R)-3-hydroxytetradecanoyl-[acyl-carrier-protein] and UDP-N-acetyl-alpha-D-glucosamine: step 6/6.</text>
</comment>
<keyword evidence="6 13" id="KW-0441">Lipid A biosynthesis</keyword>
<reference evidence="14 15" key="1">
    <citation type="journal article" date="2014" name="Int. J. Syst. Evol. Microbiol.">
        <title>Complete genome sequence of Corynebacterium casei LMG S-19264T (=DSM 44701T), isolated from a smear-ripened cheese.</title>
        <authorList>
            <consortium name="US DOE Joint Genome Institute (JGI-PGF)"/>
            <person name="Walter F."/>
            <person name="Albersmeier A."/>
            <person name="Kalinowski J."/>
            <person name="Ruckert C."/>
        </authorList>
    </citation>
    <scope>NUCLEOTIDE SEQUENCE [LARGE SCALE GENOMIC DNA]</scope>
    <source>
        <strain evidence="14 15">CGMCC 1.7286</strain>
    </source>
</reference>
<proteinExistence type="inferred from homology"/>
<keyword evidence="5 13" id="KW-0444">Lipid biosynthesis</keyword>
<dbReference type="InterPro" id="IPR027417">
    <property type="entry name" value="P-loop_NTPase"/>
</dbReference>
<evidence type="ECO:0000256" key="1">
    <source>
        <dbReference type="ARBA" id="ARBA00002274"/>
    </source>
</evidence>
<dbReference type="RefSeq" id="WP_188860150.1">
    <property type="nucleotide sequence ID" value="NZ_BMLT01000004.1"/>
</dbReference>
<comment type="similarity">
    <text evidence="13">Belongs to the LpxK family.</text>
</comment>
<organism evidence="14 15">
    <name type="scientific">Marinobacterium nitratireducens</name>
    <dbReference type="NCBI Taxonomy" id="518897"/>
    <lineage>
        <taxon>Bacteria</taxon>
        <taxon>Pseudomonadati</taxon>
        <taxon>Pseudomonadota</taxon>
        <taxon>Gammaproteobacteria</taxon>
        <taxon>Oceanospirillales</taxon>
        <taxon>Oceanospirillaceae</taxon>
        <taxon>Marinobacterium</taxon>
    </lineage>
</organism>
<feature type="binding site" evidence="13">
    <location>
        <begin position="55"/>
        <end position="62"/>
    </location>
    <ligand>
        <name>ATP</name>
        <dbReference type="ChEBI" id="CHEBI:30616"/>
    </ligand>
</feature>
<dbReference type="HAMAP" id="MF_00409">
    <property type="entry name" value="LpxK"/>
    <property type="match status" value="1"/>
</dbReference>
<keyword evidence="7 13" id="KW-0808">Transferase</keyword>
<dbReference type="EMBL" id="BMLT01000004">
    <property type="protein sequence ID" value="GGO80369.1"/>
    <property type="molecule type" value="Genomic_DNA"/>
</dbReference>
<evidence type="ECO:0000313" key="15">
    <source>
        <dbReference type="Proteomes" id="UP000599578"/>
    </source>
</evidence>
<accession>A0A918DSJ5</accession>
<keyword evidence="15" id="KW-1185">Reference proteome</keyword>
<evidence type="ECO:0000256" key="11">
    <source>
        <dbReference type="ARBA" id="ARBA00023098"/>
    </source>
</evidence>
<dbReference type="PANTHER" id="PTHR42724:SF1">
    <property type="entry name" value="TETRAACYLDISACCHARIDE 4'-KINASE, MITOCHONDRIAL-RELATED"/>
    <property type="match status" value="1"/>
</dbReference>
<protein>
    <recommendedName>
        <fullName evidence="4 13">Tetraacyldisaccharide 4'-kinase</fullName>
        <ecNumber evidence="3 13">2.7.1.130</ecNumber>
    </recommendedName>
    <alternativeName>
        <fullName evidence="12 13">Lipid A 4'-kinase</fullName>
    </alternativeName>
</protein>
<sequence length="329" mass="36675">MLVRAWYRGSAWLRLLRPLEWLFRALARRRRRGFEQHPERVWQPPVPLIVVGNITVGGTGKTPLVLYLVDWARRRGLRPGVVSRGYGARPPTRPFVVRPDGDAGECGDEPLLIAGRSNCPLVIDPDRAAAARFLLEHFDCDLIISDDGLQHYALGRDVEILVLDSERGLGNGRCLPEGPLREPPQRIGEVDLVVVNGGGEFCPDGAHRMQLTPSELVSLRDGKRCAAVDWTGGRRVHAVAGIGNPQRFFETLRQLGFDPVPHSFADHHAFGEQDLVFDERLPLIMTEKDAVKCRHLAPPDSWYLPVEAKLTPEFESALASKLNTDICTN</sequence>
<comment type="function">
    <text evidence="1 13">Transfers the gamma-phosphate of ATP to the 4'-position of a tetraacyldisaccharide 1-phosphate intermediate (termed DS-1-P) to form tetraacyldisaccharide 1,4'-bis-phosphate (lipid IVA).</text>
</comment>
<evidence type="ECO:0000256" key="3">
    <source>
        <dbReference type="ARBA" id="ARBA00012071"/>
    </source>
</evidence>
<evidence type="ECO:0000256" key="12">
    <source>
        <dbReference type="ARBA" id="ARBA00029757"/>
    </source>
</evidence>
<dbReference type="GO" id="GO:0005886">
    <property type="term" value="C:plasma membrane"/>
    <property type="evidence" value="ECO:0007669"/>
    <property type="project" value="TreeGrafter"/>
</dbReference>
<evidence type="ECO:0000256" key="10">
    <source>
        <dbReference type="ARBA" id="ARBA00022840"/>
    </source>
</evidence>
<dbReference type="SUPFAM" id="SSF52540">
    <property type="entry name" value="P-loop containing nucleoside triphosphate hydrolases"/>
    <property type="match status" value="1"/>
</dbReference>
<evidence type="ECO:0000256" key="6">
    <source>
        <dbReference type="ARBA" id="ARBA00022556"/>
    </source>
</evidence>
<dbReference type="GO" id="GO:0009029">
    <property type="term" value="F:lipid-A 4'-kinase activity"/>
    <property type="evidence" value="ECO:0007669"/>
    <property type="project" value="UniProtKB-UniRule"/>
</dbReference>
<dbReference type="AlphaFoldDB" id="A0A918DSJ5"/>
<evidence type="ECO:0000256" key="7">
    <source>
        <dbReference type="ARBA" id="ARBA00022679"/>
    </source>
</evidence>
<evidence type="ECO:0000313" key="14">
    <source>
        <dbReference type="EMBL" id="GGO80369.1"/>
    </source>
</evidence>
<keyword evidence="8 13" id="KW-0547">Nucleotide-binding</keyword>
<keyword evidence="9 13" id="KW-0418">Kinase</keyword>
<gene>
    <name evidence="13 14" type="primary">lpxK</name>
    <name evidence="14" type="ORF">GCM10011348_16870</name>
</gene>
<evidence type="ECO:0000256" key="4">
    <source>
        <dbReference type="ARBA" id="ARBA00016436"/>
    </source>
</evidence>
<name>A0A918DSJ5_9GAMM</name>
<dbReference type="PANTHER" id="PTHR42724">
    <property type="entry name" value="TETRAACYLDISACCHARIDE 4'-KINASE"/>
    <property type="match status" value="1"/>
</dbReference>
<dbReference type="EC" id="2.7.1.130" evidence="3 13"/>
<dbReference type="Proteomes" id="UP000599578">
    <property type="component" value="Unassembled WGS sequence"/>
</dbReference>
<dbReference type="InterPro" id="IPR003758">
    <property type="entry name" value="LpxK"/>
</dbReference>
<dbReference type="GO" id="GO:0005524">
    <property type="term" value="F:ATP binding"/>
    <property type="evidence" value="ECO:0007669"/>
    <property type="project" value="UniProtKB-UniRule"/>
</dbReference>